<dbReference type="InterPro" id="IPR005135">
    <property type="entry name" value="Endo/exonuclease/phosphatase"/>
</dbReference>
<evidence type="ECO:0000313" key="4">
    <source>
        <dbReference type="Proteomes" id="UP000823860"/>
    </source>
</evidence>
<dbReference type="PANTHER" id="PTHR12121">
    <property type="entry name" value="CARBON CATABOLITE REPRESSOR PROTEIN 4"/>
    <property type="match status" value="1"/>
</dbReference>
<reference evidence="3" key="1">
    <citation type="journal article" date="2021" name="PeerJ">
        <title>Extensive microbial diversity within the chicken gut microbiome revealed by metagenomics and culture.</title>
        <authorList>
            <person name="Gilroy R."/>
            <person name="Ravi A."/>
            <person name="Getino M."/>
            <person name="Pursley I."/>
            <person name="Horton D.L."/>
            <person name="Alikhan N.F."/>
            <person name="Baker D."/>
            <person name="Gharbi K."/>
            <person name="Hall N."/>
            <person name="Watson M."/>
            <person name="Adriaenssens E.M."/>
            <person name="Foster-Nyarko E."/>
            <person name="Jarju S."/>
            <person name="Secka A."/>
            <person name="Antonio M."/>
            <person name="Oren A."/>
            <person name="Chaudhuri R.R."/>
            <person name="La Ragione R."/>
            <person name="Hildebrand F."/>
            <person name="Pallen M.J."/>
        </authorList>
    </citation>
    <scope>NUCLEOTIDE SEQUENCE</scope>
    <source>
        <strain evidence="3">ChiHecec1B25-7008</strain>
    </source>
</reference>
<feature type="domain" description="Endonuclease/exonuclease/phosphatase" evidence="2">
    <location>
        <begin position="33"/>
        <end position="280"/>
    </location>
</feature>
<evidence type="ECO:0000313" key="3">
    <source>
        <dbReference type="EMBL" id="HJA83568.1"/>
    </source>
</evidence>
<keyword evidence="3" id="KW-0255">Endonuclease</keyword>
<name>A0A9D2KT36_9BACE</name>
<dbReference type="Gene3D" id="3.60.10.10">
    <property type="entry name" value="Endonuclease/exonuclease/phosphatase"/>
    <property type="match status" value="1"/>
</dbReference>
<dbReference type="PANTHER" id="PTHR12121:SF36">
    <property type="entry name" value="ENDONUCLEASE_EXONUCLEASE_PHOSPHATASE DOMAIN-CONTAINING PROTEIN"/>
    <property type="match status" value="1"/>
</dbReference>
<dbReference type="AlphaFoldDB" id="A0A9D2KT36"/>
<dbReference type="GO" id="GO:0000175">
    <property type="term" value="F:3'-5'-RNA exonuclease activity"/>
    <property type="evidence" value="ECO:0007669"/>
    <property type="project" value="TreeGrafter"/>
</dbReference>
<feature type="signal peptide" evidence="1">
    <location>
        <begin position="1"/>
        <end position="22"/>
    </location>
</feature>
<evidence type="ECO:0000259" key="2">
    <source>
        <dbReference type="Pfam" id="PF03372"/>
    </source>
</evidence>
<dbReference type="Pfam" id="PF03372">
    <property type="entry name" value="Exo_endo_phos"/>
    <property type="match status" value="1"/>
</dbReference>
<dbReference type="EMBL" id="DWZE01000072">
    <property type="protein sequence ID" value="HJA83568.1"/>
    <property type="molecule type" value="Genomic_DNA"/>
</dbReference>
<evidence type="ECO:0000256" key="1">
    <source>
        <dbReference type="SAM" id="SignalP"/>
    </source>
</evidence>
<dbReference type="Proteomes" id="UP000823860">
    <property type="component" value="Unassembled WGS sequence"/>
</dbReference>
<keyword evidence="3" id="KW-0378">Hydrolase</keyword>
<dbReference type="PROSITE" id="PS51257">
    <property type="entry name" value="PROKAR_LIPOPROTEIN"/>
    <property type="match status" value="1"/>
</dbReference>
<gene>
    <name evidence="3" type="ORF">H9785_06345</name>
</gene>
<keyword evidence="1" id="KW-0732">Signal</keyword>
<comment type="caution">
    <text evidence="3">The sequence shown here is derived from an EMBL/GenBank/DDBJ whole genome shotgun (WGS) entry which is preliminary data.</text>
</comment>
<dbReference type="InterPro" id="IPR050410">
    <property type="entry name" value="CCR4/nocturin_mRNA_transcr"/>
</dbReference>
<dbReference type="CDD" id="cd09083">
    <property type="entry name" value="EEP-1"/>
    <property type="match status" value="1"/>
</dbReference>
<proteinExistence type="predicted"/>
<feature type="chain" id="PRO_5038382942" evidence="1">
    <location>
        <begin position="23"/>
        <end position="288"/>
    </location>
</feature>
<organism evidence="3 4">
    <name type="scientific">Candidatus Bacteroides intestinavium</name>
    <dbReference type="NCBI Taxonomy" id="2838469"/>
    <lineage>
        <taxon>Bacteria</taxon>
        <taxon>Pseudomonadati</taxon>
        <taxon>Bacteroidota</taxon>
        <taxon>Bacteroidia</taxon>
        <taxon>Bacteroidales</taxon>
        <taxon>Bacteroidaceae</taxon>
        <taxon>Bacteroides</taxon>
    </lineage>
</organism>
<reference evidence="3" key="2">
    <citation type="submission" date="2021-04" db="EMBL/GenBank/DDBJ databases">
        <authorList>
            <person name="Gilroy R."/>
        </authorList>
    </citation>
    <scope>NUCLEOTIDE SEQUENCE</scope>
    <source>
        <strain evidence="3">ChiHecec1B25-7008</strain>
    </source>
</reference>
<dbReference type="InterPro" id="IPR036691">
    <property type="entry name" value="Endo/exonu/phosph_ase_sf"/>
</dbReference>
<protein>
    <submittedName>
        <fullName evidence="3">Endonuclease/exonuclease/phosphatase family protein</fullName>
    </submittedName>
</protein>
<sequence>MKIYLLLLPFLAAACGQGGQQAAVQTDEPVNVMTFNVRYDNPDDSLNNWAYRKDRVAKAIRFYDADIVGTQEVLHNQLVDLQQRLPEYESIGVGREDGKEAGEYSALWYRKDRFTAKDSGWFWLSETPKVAGSKGWDGACERIATWAILQDKLTGKECFVLNTHLDHVGVAARREGVKLVLDKVQELGGDLPVIVTGDFNAEPESDVIKQVTDKADPEHLTDARTVADLVYGPDWSFHDFGSIPYEHRSRIDYIFVKNGLEVLKYGILAETEGNAYLSDHTPVLVSVK</sequence>
<accession>A0A9D2KT36</accession>
<dbReference type="SUPFAM" id="SSF56219">
    <property type="entry name" value="DNase I-like"/>
    <property type="match status" value="1"/>
</dbReference>
<dbReference type="GO" id="GO:0004519">
    <property type="term" value="F:endonuclease activity"/>
    <property type="evidence" value="ECO:0007669"/>
    <property type="project" value="UniProtKB-KW"/>
</dbReference>
<keyword evidence="3" id="KW-0540">Nuclease</keyword>